<proteinExistence type="predicted"/>
<accession>A0A218Z916</accession>
<comment type="caution">
    <text evidence="1">The sequence shown here is derived from an EMBL/GenBank/DDBJ whole genome shotgun (WGS) entry which is preliminary data.</text>
</comment>
<dbReference type="Proteomes" id="UP000242519">
    <property type="component" value="Unassembled WGS sequence"/>
</dbReference>
<evidence type="ECO:0000313" key="2">
    <source>
        <dbReference type="Proteomes" id="UP000242519"/>
    </source>
</evidence>
<reference evidence="1 2" key="1">
    <citation type="submission" date="2017-04" db="EMBL/GenBank/DDBJ databases">
        <title>Draft genome sequence of Marssonina coronaria NL1: causal agent of apple blotch.</title>
        <authorList>
            <person name="Cheng Q."/>
        </authorList>
    </citation>
    <scope>NUCLEOTIDE SEQUENCE [LARGE SCALE GENOMIC DNA]</scope>
    <source>
        <strain evidence="1 2">NL1</strain>
    </source>
</reference>
<sequence length="135" mass="14887">MLKIKPPSPPYTYLPEPTTVYQVSDTLNPLSEHQNNRIKSLVRSSITSHCPSLNSVIAPTIQFAFVNRLVRSPKPLDRSKARSFRVEALVSTSDHSQTTVIHYGSNSQATNPEIAQYKMAMACGDVESGKEVTPS</sequence>
<protein>
    <submittedName>
        <fullName evidence="1">Uncharacterized protein</fullName>
    </submittedName>
</protein>
<dbReference type="EMBL" id="MZNU01000099">
    <property type="protein sequence ID" value="OWP04591.1"/>
    <property type="molecule type" value="Genomic_DNA"/>
</dbReference>
<organism evidence="1 2">
    <name type="scientific">Diplocarpon coronariae</name>
    <dbReference type="NCBI Taxonomy" id="2795749"/>
    <lineage>
        <taxon>Eukaryota</taxon>
        <taxon>Fungi</taxon>
        <taxon>Dikarya</taxon>
        <taxon>Ascomycota</taxon>
        <taxon>Pezizomycotina</taxon>
        <taxon>Leotiomycetes</taxon>
        <taxon>Helotiales</taxon>
        <taxon>Drepanopezizaceae</taxon>
        <taxon>Diplocarpon</taxon>
    </lineage>
</organism>
<evidence type="ECO:0000313" key="1">
    <source>
        <dbReference type="EMBL" id="OWP04591.1"/>
    </source>
</evidence>
<dbReference type="InParanoid" id="A0A218Z916"/>
<name>A0A218Z916_9HELO</name>
<gene>
    <name evidence="1" type="ORF">B2J93_4870</name>
</gene>
<dbReference type="AlphaFoldDB" id="A0A218Z916"/>
<keyword evidence="2" id="KW-1185">Reference proteome</keyword>